<dbReference type="Proteomes" id="UP001595855">
    <property type="component" value="Unassembled WGS sequence"/>
</dbReference>
<organism evidence="1 2">
    <name type="scientific">Streptomyces lienomycini</name>
    <dbReference type="NCBI Taxonomy" id="284035"/>
    <lineage>
        <taxon>Bacteria</taxon>
        <taxon>Bacillati</taxon>
        <taxon>Actinomycetota</taxon>
        <taxon>Actinomycetes</taxon>
        <taxon>Kitasatosporales</taxon>
        <taxon>Streptomycetaceae</taxon>
        <taxon>Streptomyces</taxon>
    </lineage>
</organism>
<dbReference type="RefSeq" id="WP_271415837.1">
    <property type="nucleotide sequence ID" value="NZ_BAAATN010000002.1"/>
</dbReference>
<name>A0ABV9WXE7_9ACTN</name>
<accession>A0ABV9WXE7</accession>
<sequence>MEIHNSSAVSIDGTQYNFNYSSQPPIGIDNTPPRVELRKVVSPPRGSKKQKSTVWLGAVGDIDYIFDSVTVVHHPGMTRSAGSGAAPPDADYAFSFREGSRRTRALNPALVLDHLCRREVSFTLGLGPKGHFSSGGGSVQVILHYHASDGRQGYLPIHEPSPDAAKLSRILDSDVQYDGAIVTPAGLLRGVDEREHGEVATWDPICFESKFFRAGDGIDDLPSLALTPERARLNRLIEDLDSLDPLAQSLKAEERLGFDIFAGLVGGEYEKVLLDNYRTSGTGRSLTKTLQSLSIRHMLNPNGTLADFVSGATRTSPSDEWYLAGSDEAVTALVCHPVGKWVQAVVAIAERSLYGMSALRLVRERIGETELAIVDEFAWGRLDGWDADEWVEYLRWRGHQIEGNG</sequence>
<keyword evidence="2" id="KW-1185">Reference proteome</keyword>
<evidence type="ECO:0000313" key="1">
    <source>
        <dbReference type="EMBL" id="MFC5017985.1"/>
    </source>
</evidence>
<comment type="caution">
    <text evidence="1">The sequence shown here is derived from an EMBL/GenBank/DDBJ whole genome shotgun (WGS) entry which is preliminary data.</text>
</comment>
<gene>
    <name evidence="1" type="ORF">ACFPRC_24355</name>
</gene>
<evidence type="ECO:0000313" key="2">
    <source>
        <dbReference type="Proteomes" id="UP001595855"/>
    </source>
</evidence>
<reference evidence="2" key="1">
    <citation type="journal article" date="2019" name="Int. J. Syst. Evol. Microbiol.">
        <title>The Global Catalogue of Microorganisms (GCM) 10K type strain sequencing project: providing services to taxonomists for standard genome sequencing and annotation.</title>
        <authorList>
            <consortium name="The Broad Institute Genomics Platform"/>
            <consortium name="The Broad Institute Genome Sequencing Center for Infectious Disease"/>
            <person name="Wu L."/>
            <person name="Ma J."/>
        </authorList>
    </citation>
    <scope>NUCLEOTIDE SEQUENCE [LARGE SCALE GENOMIC DNA]</scope>
    <source>
        <strain evidence="2">CGMCC 4.1542</strain>
    </source>
</reference>
<protein>
    <submittedName>
        <fullName evidence="1">Uncharacterized protein</fullName>
    </submittedName>
</protein>
<dbReference type="EMBL" id="JBHSJO010000001">
    <property type="protein sequence ID" value="MFC5017985.1"/>
    <property type="molecule type" value="Genomic_DNA"/>
</dbReference>
<proteinExistence type="predicted"/>